<evidence type="ECO:0000313" key="1">
    <source>
        <dbReference type="EMBL" id="MCC2618097.1"/>
    </source>
</evidence>
<dbReference type="EMBL" id="JAJEWP010000007">
    <property type="protein sequence ID" value="MCC2618097.1"/>
    <property type="molecule type" value="Genomic_DNA"/>
</dbReference>
<sequence>MRIYAYGKDNPNVIRIPTPYFQLETMAFTKADSGIQINSKADLLNYAVAKVRGVKHTDNLTASLNNVTDVNNTQTLIRLVNEGLVDVALTNTIDGLLAIHHLNLDTVVVPGPQPLATFDLYHYLHQDHRDLVEKVDAVIREMKASGELERVIQHATLSVVKGYQ</sequence>
<protein>
    <submittedName>
        <fullName evidence="1">Transporter substrate-binding domain-containing protein</fullName>
    </submittedName>
</protein>
<dbReference type="Proteomes" id="UP001520878">
    <property type="component" value="Unassembled WGS sequence"/>
</dbReference>
<keyword evidence="2" id="KW-1185">Reference proteome</keyword>
<gene>
    <name evidence="1" type="ORF">LJ739_17715</name>
</gene>
<dbReference type="Gene3D" id="3.40.190.10">
    <property type="entry name" value="Periplasmic binding protein-like II"/>
    <property type="match status" value="2"/>
</dbReference>
<evidence type="ECO:0000313" key="2">
    <source>
        <dbReference type="Proteomes" id="UP001520878"/>
    </source>
</evidence>
<dbReference type="SUPFAM" id="SSF53850">
    <property type="entry name" value="Periplasmic binding protein-like II"/>
    <property type="match status" value="1"/>
</dbReference>
<reference evidence="1 2" key="1">
    <citation type="submission" date="2021-10" db="EMBL/GenBank/DDBJ databases">
        <title>Draft genome of Aestuariibacter halophilus JC2043.</title>
        <authorList>
            <person name="Emsley S.A."/>
            <person name="Pfannmuller K.M."/>
            <person name="Ushijima B."/>
            <person name="Saw J.H."/>
            <person name="Videau P."/>
        </authorList>
    </citation>
    <scope>NUCLEOTIDE SEQUENCE [LARGE SCALE GENOMIC DNA]</scope>
    <source>
        <strain evidence="1 2">JC2043</strain>
    </source>
</reference>
<name>A0ABS8GBZ4_9ALTE</name>
<organism evidence="1 2">
    <name type="scientific">Fluctibacter halophilus</name>
    <dbReference type="NCBI Taxonomy" id="226011"/>
    <lineage>
        <taxon>Bacteria</taxon>
        <taxon>Pseudomonadati</taxon>
        <taxon>Pseudomonadota</taxon>
        <taxon>Gammaproteobacteria</taxon>
        <taxon>Alteromonadales</taxon>
        <taxon>Alteromonadaceae</taxon>
        <taxon>Fluctibacter</taxon>
    </lineage>
</organism>
<proteinExistence type="predicted"/>
<comment type="caution">
    <text evidence="1">The sequence shown here is derived from an EMBL/GenBank/DDBJ whole genome shotgun (WGS) entry which is preliminary data.</text>
</comment>
<accession>A0ABS8GBZ4</accession>